<evidence type="ECO:0000313" key="1">
    <source>
        <dbReference type="EMBL" id="GCE15073.1"/>
    </source>
</evidence>
<organism evidence="1 2">
    <name type="scientific">Tengunoibacter tsumagoiensis</name>
    <dbReference type="NCBI Taxonomy" id="2014871"/>
    <lineage>
        <taxon>Bacteria</taxon>
        <taxon>Bacillati</taxon>
        <taxon>Chloroflexota</taxon>
        <taxon>Ktedonobacteria</taxon>
        <taxon>Ktedonobacterales</taxon>
        <taxon>Dictyobacteraceae</taxon>
        <taxon>Tengunoibacter</taxon>
    </lineage>
</organism>
<protein>
    <submittedName>
        <fullName evidence="1">Uncharacterized protein</fullName>
    </submittedName>
</protein>
<dbReference type="Proteomes" id="UP000287352">
    <property type="component" value="Unassembled WGS sequence"/>
</dbReference>
<dbReference type="EMBL" id="BIFR01000002">
    <property type="protein sequence ID" value="GCE15073.1"/>
    <property type="molecule type" value="Genomic_DNA"/>
</dbReference>
<sequence>MTQTIDSSQMVQEGHALRSHRRQIIATLFGASSFEGINWQRLIQDGVVVRLHIRRCRFSTRLVLEDIGVHVDDDAVKEKLSEWLVLGEKRLLPVEYMKALSRIESSARHALKERSFRTELGAFVPSSAYVGWRDTTEGLKAQYEALRDDIIANHRALSQQVLTQYEVIAANTYQRLRGTHPELMTESQEHFVTNYCNRISAQIPSPDRIRDTFDFNYLLVNGLSELGATPLEAANAQDSSTTQAEPMVTVDVARPQVPQREWQRSVLDHDLRIHAQERISTALDSFLSSVVSHLRNLTYDVTCDVLSTLQRRSGERFAHQSVRQLTNLLTQMRELNFYGDTEIERMMDQIQQIVEQSPEERQQSIVDIQRTLRAIATVTRSTLLDLDEEPRVAREIAIPDLPTEASVRQARAELGLDLNTMQLATLSQIRADARAERAEASGNGMQSLWSYMQNEEHRGARTL</sequence>
<dbReference type="AlphaFoldDB" id="A0A402A7G2"/>
<dbReference type="RefSeq" id="WP_126582583.1">
    <property type="nucleotide sequence ID" value="NZ_BIFR01000002.1"/>
</dbReference>
<comment type="caution">
    <text evidence="1">The sequence shown here is derived from an EMBL/GenBank/DDBJ whole genome shotgun (WGS) entry which is preliminary data.</text>
</comment>
<accession>A0A402A7G2</accession>
<proteinExistence type="predicted"/>
<dbReference type="OrthoDB" id="144232at2"/>
<reference evidence="2" key="1">
    <citation type="submission" date="2018-12" db="EMBL/GenBank/DDBJ databases">
        <title>Tengunoibacter tsumagoiensis gen. nov., sp. nov., Dictyobacter kobayashii sp. nov., D. alpinus sp. nov., and D. joshuensis sp. nov. and description of Dictyobacteraceae fam. nov. within the order Ktedonobacterales isolated from Tengu-no-mugimeshi.</title>
        <authorList>
            <person name="Wang C.M."/>
            <person name="Zheng Y."/>
            <person name="Sakai Y."/>
            <person name="Toyoda A."/>
            <person name="Minakuchi Y."/>
            <person name="Abe K."/>
            <person name="Yokota A."/>
            <person name="Yabe S."/>
        </authorList>
    </citation>
    <scope>NUCLEOTIDE SEQUENCE [LARGE SCALE GENOMIC DNA]</scope>
    <source>
        <strain evidence="2">Uno3</strain>
    </source>
</reference>
<gene>
    <name evidence="1" type="ORF">KTT_49320</name>
</gene>
<name>A0A402A7G2_9CHLR</name>
<keyword evidence="2" id="KW-1185">Reference proteome</keyword>
<evidence type="ECO:0000313" key="2">
    <source>
        <dbReference type="Proteomes" id="UP000287352"/>
    </source>
</evidence>